<reference evidence="6" key="1">
    <citation type="journal article" date="2019" name="Int. J. Syst. Evol. Microbiol.">
        <title>The Global Catalogue of Microorganisms (GCM) 10K type strain sequencing project: providing services to taxonomists for standard genome sequencing and annotation.</title>
        <authorList>
            <consortium name="The Broad Institute Genomics Platform"/>
            <consortium name="The Broad Institute Genome Sequencing Center for Infectious Disease"/>
            <person name="Wu L."/>
            <person name="Ma J."/>
        </authorList>
    </citation>
    <scope>NUCLEOTIDE SEQUENCE [LARGE SCALE GENOMIC DNA]</scope>
    <source>
        <strain evidence="6">KCTC 42964</strain>
    </source>
</reference>
<comment type="subcellular location">
    <subcellularLocation>
        <location evidence="1">Periplasm</location>
    </subcellularLocation>
</comment>
<dbReference type="InterPro" id="IPR050555">
    <property type="entry name" value="Bact_Solute-Bind_Prot2"/>
</dbReference>
<evidence type="ECO:0000313" key="5">
    <source>
        <dbReference type="EMBL" id="MFC3228338.1"/>
    </source>
</evidence>
<evidence type="ECO:0000259" key="4">
    <source>
        <dbReference type="Pfam" id="PF13407"/>
    </source>
</evidence>
<comment type="similarity">
    <text evidence="2">Belongs to the bacterial solute-binding protein 2 family.</text>
</comment>
<evidence type="ECO:0000256" key="1">
    <source>
        <dbReference type="ARBA" id="ARBA00004418"/>
    </source>
</evidence>
<evidence type="ECO:0000313" key="6">
    <source>
        <dbReference type="Proteomes" id="UP001595528"/>
    </source>
</evidence>
<dbReference type="InterPro" id="IPR028082">
    <property type="entry name" value="Peripla_BP_I"/>
</dbReference>
<dbReference type="PANTHER" id="PTHR30036:SF7">
    <property type="entry name" value="ABC TRANSPORTER PERIPLASMIC-BINDING PROTEIN YPHF"/>
    <property type="match status" value="1"/>
</dbReference>
<dbReference type="Pfam" id="PF13407">
    <property type="entry name" value="Peripla_BP_4"/>
    <property type="match status" value="1"/>
</dbReference>
<dbReference type="Gene3D" id="3.40.50.2300">
    <property type="match status" value="2"/>
</dbReference>
<comment type="caution">
    <text evidence="5">The sequence shown here is derived from an EMBL/GenBank/DDBJ whole genome shotgun (WGS) entry which is preliminary data.</text>
</comment>
<organism evidence="5 6">
    <name type="scientific">Marinibaculum pumilum</name>
    <dbReference type="NCBI Taxonomy" id="1766165"/>
    <lineage>
        <taxon>Bacteria</taxon>
        <taxon>Pseudomonadati</taxon>
        <taxon>Pseudomonadota</taxon>
        <taxon>Alphaproteobacteria</taxon>
        <taxon>Rhodospirillales</taxon>
        <taxon>Rhodospirillaceae</taxon>
        <taxon>Marinibaculum</taxon>
    </lineage>
</organism>
<evidence type="ECO:0000256" key="3">
    <source>
        <dbReference type="SAM" id="SignalP"/>
    </source>
</evidence>
<dbReference type="EMBL" id="JBHRTR010000028">
    <property type="protein sequence ID" value="MFC3228338.1"/>
    <property type="molecule type" value="Genomic_DNA"/>
</dbReference>
<dbReference type="RefSeq" id="WP_379901357.1">
    <property type="nucleotide sequence ID" value="NZ_JBHRTR010000028.1"/>
</dbReference>
<gene>
    <name evidence="5" type="ORF">ACFOGJ_13935</name>
</gene>
<dbReference type="SUPFAM" id="SSF53822">
    <property type="entry name" value="Periplasmic binding protein-like I"/>
    <property type="match status" value="1"/>
</dbReference>
<dbReference type="InterPro" id="IPR025997">
    <property type="entry name" value="SBP_2_dom"/>
</dbReference>
<evidence type="ECO:0000256" key="2">
    <source>
        <dbReference type="ARBA" id="ARBA00007639"/>
    </source>
</evidence>
<proteinExistence type="inferred from homology"/>
<feature type="domain" description="Periplasmic binding protein" evidence="4">
    <location>
        <begin position="69"/>
        <end position="341"/>
    </location>
</feature>
<dbReference type="Proteomes" id="UP001595528">
    <property type="component" value="Unassembled WGS sequence"/>
</dbReference>
<feature type="chain" id="PRO_5046201883" evidence="3">
    <location>
        <begin position="22"/>
        <end position="370"/>
    </location>
</feature>
<name>A0ABV7L103_9PROT</name>
<protein>
    <submittedName>
        <fullName evidence="5">Substrate-binding domain-containing protein</fullName>
    </submittedName>
</protein>
<accession>A0ABV7L103</accession>
<keyword evidence="6" id="KW-1185">Reference proteome</keyword>
<feature type="signal peptide" evidence="3">
    <location>
        <begin position="1"/>
        <end position="21"/>
    </location>
</feature>
<dbReference type="PANTHER" id="PTHR30036">
    <property type="entry name" value="D-XYLOSE-BINDING PERIPLASMIC PROTEIN"/>
    <property type="match status" value="1"/>
</dbReference>
<sequence>MSAYRSLFRATLLSLVPTVLASGLALAPGLARAQSGGIDKAVGGYSFQEAAKEAPGTKDFHSPDGQLTFAIVTHTAGNGFFDPVYVGALAAGNMIGAKILLLGSESPTDDPAREIEILNQIIQDPTLDGLIMTTPQVGAYDDIVRMAQGKGIPVATTNSYDGSIVNRNGISHTGQDASAAAIAGEALVACLKERGVSSGTILLPNDTAMGNIEVNNRVTAAYEAIVTALNRDGMLDRFKVDAGPESVGISADMNDPVNSIISLIESRGDVVGAFAGNNVFTPALAKAVAQTGNTGKMCAYGFDLGPAQQEALRAGDLTGALGQQPFLQGFWPVMQLYLQIDRGIAAANLDTRAQLVTKDSVGNVGKRFEN</sequence>
<keyword evidence="3" id="KW-0732">Signal</keyword>